<comment type="cofactor">
    <cofactor evidence="1">
        <name>Zn(2+)</name>
        <dbReference type="ChEBI" id="CHEBI:29105"/>
    </cofactor>
</comment>
<dbReference type="EMBL" id="CAJNOK010029118">
    <property type="protein sequence ID" value="CAF1443784.1"/>
    <property type="molecule type" value="Genomic_DNA"/>
</dbReference>
<dbReference type="Gene3D" id="3.20.20.140">
    <property type="entry name" value="Metal-dependent hydrolases"/>
    <property type="match status" value="1"/>
</dbReference>
<gene>
    <name evidence="6" type="ORF">GPM918_LOCUS17475</name>
    <name evidence="7" type="ORF">OVA965_LOCUS34546</name>
    <name evidence="8" type="ORF">SRO942_LOCUS17473</name>
    <name evidence="9" type="ORF">TMI583_LOCUS35469</name>
</gene>
<evidence type="ECO:0000313" key="6">
    <source>
        <dbReference type="EMBL" id="CAF1075018.1"/>
    </source>
</evidence>
<dbReference type="SUPFAM" id="SSF51556">
    <property type="entry name" value="Metallo-dependent hydrolases"/>
    <property type="match status" value="1"/>
</dbReference>
<evidence type="ECO:0000313" key="8">
    <source>
        <dbReference type="EMBL" id="CAF3841676.1"/>
    </source>
</evidence>
<dbReference type="Proteomes" id="UP000677228">
    <property type="component" value="Unassembled WGS sequence"/>
</dbReference>
<evidence type="ECO:0000259" key="5">
    <source>
        <dbReference type="Pfam" id="PF00962"/>
    </source>
</evidence>
<feature type="domain" description="Adenosine deaminase" evidence="5">
    <location>
        <begin position="11"/>
        <end position="330"/>
    </location>
</feature>
<comment type="caution">
    <text evidence="6">The sequence shown here is derived from an EMBL/GenBank/DDBJ whole genome shotgun (WGS) entry which is preliminary data.</text>
</comment>
<keyword evidence="3" id="KW-0378">Hydrolase</keyword>
<evidence type="ECO:0000313" key="9">
    <source>
        <dbReference type="EMBL" id="CAF4239588.1"/>
    </source>
</evidence>
<sequence length="346" mass="39420">MSLYDLIREMPKVELHVHLEGSIQPDTLLELAKRNDVILPVNTHDQLEKWYKFRDFAHFLEIYFIISSCICTADDIDLIARKFLQDQAAQHILYSEVTFTPYTHYSLNRQIPFQDQLAALQRAQKWAKEELGIRVGWVLDISRNVRPVEHAMTVAEWAILGKEHGVVALGIGGPEIGNPAELFQTAFDYAYKAGLPCVPHAGETEGAKSIWDAIHLLHACRIGHGVRCLEDPDLVTLLRHRQIPLEVCPSSNVCLGVVTNLGDHPLPRLLKEGLYVTINSDDPAMFNTTLTDEYLRIVRALAFDVDQIQQLVINGVRATLLSDESHEHMEQQFRQKFVELRCHYQI</sequence>
<organism evidence="6 10">
    <name type="scientific">Didymodactylos carnosus</name>
    <dbReference type="NCBI Taxonomy" id="1234261"/>
    <lineage>
        <taxon>Eukaryota</taxon>
        <taxon>Metazoa</taxon>
        <taxon>Spiralia</taxon>
        <taxon>Gnathifera</taxon>
        <taxon>Rotifera</taxon>
        <taxon>Eurotatoria</taxon>
        <taxon>Bdelloidea</taxon>
        <taxon>Philodinida</taxon>
        <taxon>Philodinidae</taxon>
        <taxon>Didymodactylos</taxon>
    </lineage>
</organism>
<dbReference type="Pfam" id="PF00962">
    <property type="entry name" value="A_deaminase"/>
    <property type="match status" value="1"/>
</dbReference>
<dbReference type="Proteomes" id="UP000663829">
    <property type="component" value="Unassembled WGS sequence"/>
</dbReference>
<evidence type="ECO:0000313" key="10">
    <source>
        <dbReference type="Proteomes" id="UP000663829"/>
    </source>
</evidence>
<dbReference type="PANTHER" id="PTHR43114:SF6">
    <property type="entry name" value="ADENINE DEAMINASE"/>
    <property type="match status" value="1"/>
</dbReference>
<dbReference type="InterPro" id="IPR032466">
    <property type="entry name" value="Metal_Hydrolase"/>
</dbReference>
<dbReference type="InterPro" id="IPR006330">
    <property type="entry name" value="Ado/ade_deaminase"/>
</dbReference>
<dbReference type="AlphaFoldDB" id="A0A814MDC5"/>
<keyword evidence="4" id="KW-0862">Zinc</keyword>
<protein>
    <recommendedName>
        <fullName evidence="5">Adenosine deaminase domain-containing protein</fullName>
    </recommendedName>
</protein>
<reference evidence="6" key="1">
    <citation type="submission" date="2021-02" db="EMBL/GenBank/DDBJ databases">
        <authorList>
            <person name="Nowell W R."/>
        </authorList>
    </citation>
    <scope>NUCLEOTIDE SEQUENCE</scope>
</reference>
<keyword evidence="2" id="KW-0479">Metal-binding</keyword>
<dbReference type="PANTHER" id="PTHR43114">
    <property type="entry name" value="ADENINE DEAMINASE"/>
    <property type="match status" value="1"/>
</dbReference>
<dbReference type="EMBL" id="CAJNOQ010004814">
    <property type="protein sequence ID" value="CAF1075018.1"/>
    <property type="molecule type" value="Genomic_DNA"/>
</dbReference>
<dbReference type="InterPro" id="IPR001365">
    <property type="entry name" value="A_deaminase_dom"/>
</dbReference>
<evidence type="ECO:0000256" key="4">
    <source>
        <dbReference type="ARBA" id="ARBA00022833"/>
    </source>
</evidence>
<dbReference type="EMBL" id="CAJOBC010004814">
    <property type="protein sequence ID" value="CAF3841676.1"/>
    <property type="molecule type" value="Genomic_DNA"/>
</dbReference>
<dbReference type="GO" id="GO:0016814">
    <property type="term" value="F:hydrolase activity, acting on carbon-nitrogen (but not peptide) bonds, in cyclic amidines"/>
    <property type="evidence" value="ECO:0007669"/>
    <property type="project" value="UniProtKB-ARBA"/>
</dbReference>
<accession>A0A814MDC5</accession>
<dbReference type="GO" id="GO:0019239">
    <property type="term" value="F:deaminase activity"/>
    <property type="evidence" value="ECO:0007669"/>
    <property type="project" value="InterPro"/>
</dbReference>
<dbReference type="NCBIfam" id="TIGR01430">
    <property type="entry name" value="aden_deam"/>
    <property type="match status" value="1"/>
</dbReference>
<dbReference type="GO" id="GO:0046872">
    <property type="term" value="F:metal ion binding"/>
    <property type="evidence" value="ECO:0007669"/>
    <property type="project" value="UniProtKB-KW"/>
</dbReference>
<evidence type="ECO:0000313" key="7">
    <source>
        <dbReference type="EMBL" id="CAF1443784.1"/>
    </source>
</evidence>
<name>A0A814MDC5_9BILA</name>
<evidence type="ECO:0000256" key="3">
    <source>
        <dbReference type="ARBA" id="ARBA00022801"/>
    </source>
</evidence>
<dbReference type="EMBL" id="CAJOBA010050932">
    <property type="protein sequence ID" value="CAF4239588.1"/>
    <property type="molecule type" value="Genomic_DNA"/>
</dbReference>
<dbReference type="Proteomes" id="UP000682733">
    <property type="component" value="Unassembled WGS sequence"/>
</dbReference>
<keyword evidence="10" id="KW-1185">Reference proteome</keyword>
<proteinExistence type="predicted"/>
<evidence type="ECO:0000256" key="2">
    <source>
        <dbReference type="ARBA" id="ARBA00022723"/>
    </source>
</evidence>
<evidence type="ECO:0000256" key="1">
    <source>
        <dbReference type="ARBA" id="ARBA00001947"/>
    </source>
</evidence>
<dbReference type="Proteomes" id="UP000681722">
    <property type="component" value="Unassembled WGS sequence"/>
</dbReference>
<dbReference type="OrthoDB" id="272271at2759"/>